<dbReference type="GO" id="GO:0009003">
    <property type="term" value="F:signal peptidase activity"/>
    <property type="evidence" value="ECO:0007669"/>
    <property type="project" value="UniProtKB-EC"/>
</dbReference>
<dbReference type="InterPro" id="IPR036286">
    <property type="entry name" value="LexA/Signal_pep-like_sf"/>
</dbReference>
<organism evidence="9 10">
    <name type="scientific">Candidatus Taylorbacteria bacterium RIFCSPHIGHO2_01_FULL_51_15</name>
    <dbReference type="NCBI Taxonomy" id="1802304"/>
    <lineage>
        <taxon>Bacteria</taxon>
        <taxon>Candidatus Tayloriibacteriota</taxon>
    </lineage>
</organism>
<evidence type="ECO:0000313" key="10">
    <source>
        <dbReference type="Proteomes" id="UP000178121"/>
    </source>
</evidence>
<keyword evidence="3 7" id="KW-0812">Transmembrane</keyword>
<evidence type="ECO:0000256" key="5">
    <source>
        <dbReference type="ARBA" id="ARBA00023136"/>
    </source>
</evidence>
<dbReference type="GO" id="GO:0006465">
    <property type="term" value="P:signal peptide processing"/>
    <property type="evidence" value="ECO:0007669"/>
    <property type="project" value="UniProtKB-UniRule"/>
</dbReference>
<evidence type="ECO:0000256" key="1">
    <source>
        <dbReference type="ARBA" id="ARBA00004308"/>
    </source>
</evidence>
<evidence type="ECO:0000313" key="9">
    <source>
        <dbReference type="EMBL" id="OHA20515.1"/>
    </source>
</evidence>
<dbReference type="GO" id="GO:0016020">
    <property type="term" value="C:membrane"/>
    <property type="evidence" value="ECO:0007669"/>
    <property type="project" value="UniProtKB-UniRule"/>
</dbReference>
<dbReference type="EC" id="3.4.21.89" evidence="6"/>
<dbReference type="InterPro" id="IPR001733">
    <property type="entry name" value="Peptidase_S26B"/>
</dbReference>
<proteinExistence type="predicted"/>
<dbReference type="InterPro" id="IPR019533">
    <property type="entry name" value="Peptidase_S26"/>
</dbReference>
<protein>
    <recommendedName>
        <fullName evidence="6">Signal peptidase I</fullName>
        <ecNumber evidence="6">3.4.21.89</ecNumber>
    </recommendedName>
</protein>
<dbReference type="PANTHER" id="PTHR10806">
    <property type="entry name" value="SIGNAL PEPTIDASE COMPLEX CATALYTIC SUBUNIT SEC11"/>
    <property type="match status" value="1"/>
</dbReference>
<dbReference type="Gene3D" id="2.10.109.10">
    <property type="entry name" value="Umud Fragment, subunit A"/>
    <property type="match status" value="1"/>
</dbReference>
<dbReference type="GO" id="GO:0004252">
    <property type="term" value="F:serine-type endopeptidase activity"/>
    <property type="evidence" value="ECO:0007669"/>
    <property type="project" value="UniProtKB-UniRule"/>
</dbReference>
<comment type="caution">
    <text evidence="9">The sequence shown here is derived from an EMBL/GenBank/DDBJ whole genome shotgun (WGS) entry which is preliminary data.</text>
</comment>
<evidence type="ECO:0000256" key="6">
    <source>
        <dbReference type="NCBIfam" id="TIGR02228"/>
    </source>
</evidence>
<gene>
    <name evidence="9" type="ORF">A2849_00780</name>
</gene>
<dbReference type="AlphaFoldDB" id="A0A1G2M9D1"/>
<accession>A0A1G2M9D1</accession>
<dbReference type="GO" id="GO:0012505">
    <property type="term" value="C:endomembrane system"/>
    <property type="evidence" value="ECO:0007669"/>
    <property type="project" value="UniProtKB-SubCell"/>
</dbReference>
<dbReference type="PRINTS" id="PR00728">
    <property type="entry name" value="SIGNALPTASE"/>
</dbReference>
<evidence type="ECO:0000256" key="2">
    <source>
        <dbReference type="ARBA" id="ARBA00022670"/>
    </source>
</evidence>
<sequence length="173" mass="18724">MTILYHIGYGLFVGAIVVLAGLLASTLLPIPGNFQVKVVKSGSMEPTIHTGSLVVIKPQASYAEGDIITFGKDTKTEVPTTHRIVASRAEGGVLIFATKGDANEEQDSKEVRQGEVIGKVLLDVPFAGYLIDFARKPLGFALLIGIPALAVIGDEIVKIWREARRLREKKRTQ</sequence>
<dbReference type="PANTHER" id="PTHR10806:SF6">
    <property type="entry name" value="SIGNAL PEPTIDASE COMPLEX CATALYTIC SUBUNIT SEC11"/>
    <property type="match status" value="1"/>
</dbReference>
<comment type="subcellular location">
    <subcellularLocation>
        <location evidence="1">Endomembrane system</location>
    </subcellularLocation>
</comment>
<feature type="domain" description="Peptidase S24/S26A/S26B/S26C" evidence="8">
    <location>
        <begin position="32"/>
        <end position="120"/>
    </location>
</feature>
<evidence type="ECO:0000256" key="7">
    <source>
        <dbReference type="SAM" id="Phobius"/>
    </source>
</evidence>
<name>A0A1G2M9D1_9BACT</name>
<dbReference type="EMBL" id="MHRI01000029">
    <property type="protein sequence ID" value="OHA20515.1"/>
    <property type="molecule type" value="Genomic_DNA"/>
</dbReference>
<dbReference type="SUPFAM" id="SSF51306">
    <property type="entry name" value="LexA/Signal peptidase"/>
    <property type="match status" value="1"/>
</dbReference>
<dbReference type="CDD" id="cd06530">
    <property type="entry name" value="S26_SPase_I"/>
    <property type="match status" value="1"/>
</dbReference>
<feature type="transmembrane region" description="Helical" evidence="7">
    <location>
        <begin position="7"/>
        <end position="30"/>
    </location>
</feature>
<reference evidence="9 10" key="1">
    <citation type="journal article" date="2016" name="Nat. Commun.">
        <title>Thousands of microbial genomes shed light on interconnected biogeochemical processes in an aquifer system.</title>
        <authorList>
            <person name="Anantharaman K."/>
            <person name="Brown C.T."/>
            <person name="Hug L.A."/>
            <person name="Sharon I."/>
            <person name="Castelle C.J."/>
            <person name="Probst A.J."/>
            <person name="Thomas B.C."/>
            <person name="Singh A."/>
            <person name="Wilkins M.J."/>
            <person name="Karaoz U."/>
            <person name="Brodie E.L."/>
            <person name="Williams K.H."/>
            <person name="Hubbard S.S."/>
            <person name="Banfield J.F."/>
        </authorList>
    </citation>
    <scope>NUCLEOTIDE SEQUENCE [LARGE SCALE GENOMIC DNA]</scope>
</reference>
<keyword evidence="4 7" id="KW-1133">Transmembrane helix</keyword>
<dbReference type="Pfam" id="PF00717">
    <property type="entry name" value="Peptidase_S24"/>
    <property type="match status" value="1"/>
</dbReference>
<evidence type="ECO:0000256" key="4">
    <source>
        <dbReference type="ARBA" id="ARBA00022989"/>
    </source>
</evidence>
<evidence type="ECO:0000259" key="8">
    <source>
        <dbReference type="Pfam" id="PF00717"/>
    </source>
</evidence>
<dbReference type="NCBIfam" id="TIGR02228">
    <property type="entry name" value="sigpep_I_arch"/>
    <property type="match status" value="1"/>
</dbReference>
<feature type="transmembrane region" description="Helical" evidence="7">
    <location>
        <begin position="138"/>
        <end position="160"/>
    </location>
</feature>
<keyword evidence="5 7" id="KW-0472">Membrane</keyword>
<evidence type="ECO:0000256" key="3">
    <source>
        <dbReference type="ARBA" id="ARBA00022692"/>
    </source>
</evidence>
<keyword evidence="2" id="KW-0645">Protease</keyword>
<dbReference type="Proteomes" id="UP000178121">
    <property type="component" value="Unassembled WGS sequence"/>
</dbReference>
<keyword evidence="2" id="KW-0378">Hydrolase</keyword>
<dbReference type="InterPro" id="IPR015927">
    <property type="entry name" value="Peptidase_S24_S26A/B/C"/>
</dbReference>